<feature type="region of interest" description="Disordered" evidence="1">
    <location>
        <begin position="1"/>
        <end position="21"/>
    </location>
</feature>
<dbReference type="CDD" id="cd01127">
    <property type="entry name" value="TrwB_TraG_TraD_VirD4"/>
    <property type="match status" value="1"/>
</dbReference>
<feature type="domain" description="Helicase HerA-like C-terminal" evidence="2">
    <location>
        <begin position="54"/>
        <end position="556"/>
    </location>
</feature>
<feature type="region of interest" description="Disordered" evidence="1">
    <location>
        <begin position="472"/>
        <end position="538"/>
    </location>
</feature>
<dbReference type="Gene3D" id="3.40.50.300">
    <property type="entry name" value="P-loop containing nucleotide triphosphate hydrolases"/>
    <property type="match status" value="2"/>
</dbReference>
<protein>
    <submittedName>
        <fullName evidence="3">AAA-like domain protein</fullName>
    </submittedName>
</protein>
<evidence type="ECO:0000259" key="2">
    <source>
        <dbReference type="Pfam" id="PF05872"/>
    </source>
</evidence>
<dbReference type="PANTHER" id="PTHR30121:SF6">
    <property type="entry name" value="SLR6007 PROTEIN"/>
    <property type="match status" value="1"/>
</dbReference>
<evidence type="ECO:0000313" key="4">
    <source>
        <dbReference type="Proteomes" id="UP000277294"/>
    </source>
</evidence>
<dbReference type="AlphaFoldDB" id="A0A3P4AYV5"/>
<dbReference type="InterPro" id="IPR033186">
    <property type="entry name" value="HerA_C"/>
</dbReference>
<evidence type="ECO:0000313" key="3">
    <source>
        <dbReference type="EMBL" id="VCU68952.1"/>
    </source>
</evidence>
<dbReference type="InterPro" id="IPR051162">
    <property type="entry name" value="T4SS_component"/>
</dbReference>
<dbReference type="Proteomes" id="UP000277294">
    <property type="component" value="Unassembled WGS sequence"/>
</dbReference>
<proteinExistence type="predicted"/>
<dbReference type="InterPro" id="IPR027417">
    <property type="entry name" value="P-loop_NTPase"/>
</dbReference>
<feature type="compositionally biased region" description="Basic and acidic residues" evidence="1">
    <location>
        <begin position="1"/>
        <end position="11"/>
    </location>
</feature>
<accession>A0A3P4AYV5</accession>
<sequence length="561" mass="59396">MPIPQPERDLPGPESRGGTVFDKIRPLRPESRQFSAPVGALNGIAMAAAPILLAKNAQAELFLLPAMANRHGCITGATGTGKTVTLQVMAEAFSRQGVPVFMADVKGDLTGIAQAGASSPKLEARLASLGLDEPAWGACPATLWDVFGEQGHPVRATISDMGPLLLGRMLNLNDTQSGVLTMVFRIADDNGLLLLDLKDLRAMLQYVGDNAAQFKTRYGNVSAASVGAIQRGLLALEAQGGDRFFGEPMLDIDDLMQTDAKGHGVVNILAADRLMQSPTLYATFLLWMLSTLFEHLPEAGDTDKPKFVFFFDEAHLLFNDAPKALLDKIEQVVRLIRSKAVGVYFCTQNPLDIPETVLGQLGNRVQHALRAFTPRDQKAVKSAADTMRPNPGLDIAATITELGVGEALVSLLDEKGRPGVTERAYVVAPGSRIGPASGAERQALRQSSIVAGVYEEAVDRESAYEMLTARAGSAAPATAGKAGKAEPRPAPAANEAGDGGLLGGLRDVLFGSTGPRGGRREGMLESAARSAVRSAGTQLARELTRGVLGSLLGRKRPPPTR</sequence>
<keyword evidence="4" id="KW-1185">Reference proteome</keyword>
<organism evidence="3 4">
    <name type="scientific">Pigmentiphaga humi</name>
    <dbReference type="NCBI Taxonomy" id="2478468"/>
    <lineage>
        <taxon>Bacteria</taxon>
        <taxon>Pseudomonadati</taxon>
        <taxon>Pseudomonadota</taxon>
        <taxon>Betaproteobacteria</taxon>
        <taxon>Burkholderiales</taxon>
        <taxon>Alcaligenaceae</taxon>
        <taxon>Pigmentiphaga</taxon>
    </lineage>
</organism>
<dbReference type="PANTHER" id="PTHR30121">
    <property type="entry name" value="UNCHARACTERIZED PROTEIN YJGR-RELATED"/>
    <property type="match status" value="1"/>
</dbReference>
<dbReference type="EMBL" id="UWPJ01000009">
    <property type="protein sequence ID" value="VCU68952.1"/>
    <property type="molecule type" value="Genomic_DNA"/>
</dbReference>
<evidence type="ECO:0000256" key="1">
    <source>
        <dbReference type="SAM" id="MobiDB-lite"/>
    </source>
</evidence>
<name>A0A3P4AYV5_9BURK</name>
<gene>
    <name evidence="3" type="ORF">PIGHUM_01011</name>
</gene>
<dbReference type="Pfam" id="PF05872">
    <property type="entry name" value="HerA_C"/>
    <property type="match status" value="1"/>
</dbReference>
<reference evidence="3 4" key="1">
    <citation type="submission" date="2018-10" db="EMBL/GenBank/DDBJ databases">
        <authorList>
            <person name="Criscuolo A."/>
        </authorList>
    </citation>
    <scope>NUCLEOTIDE SEQUENCE [LARGE SCALE GENOMIC DNA]</scope>
    <source>
        <strain evidence="3">DnA1</strain>
    </source>
</reference>
<feature type="compositionally biased region" description="Low complexity" evidence="1">
    <location>
        <begin position="472"/>
        <end position="482"/>
    </location>
</feature>
<dbReference type="SUPFAM" id="SSF52540">
    <property type="entry name" value="P-loop containing nucleoside triphosphate hydrolases"/>
    <property type="match status" value="1"/>
</dbReference>